<dbReference type="Proteomes" id="UP000031938">
    <property type="component" value="Unassembled WGS sequence"/>
</dbReference>
<dbReference type="PATRIC" id="fig|889306.3.peg.225"/>
<proteinExistence type="inferred from homology"/>
<dbReference type="EMBL" id="JXRP01000006">
    <property type="protein sequence ID" value="KIL51851.1"/>
    <property type="molecule type" value="Genomic_DNA"/>
</dbReference>
<keyword evidence="2 4" id="KW-0479">Metal-binding</keyword>
<dbReference type="GO" id="GO:0046872">
    <property type="term" value="F:metal ion binding"/>
    <property type="evidence" value="ECO:0007669"/>
    <property type="project" value="UniProtKB-KW"/>
</dbReference>
<dbReference type="GO" id="GO:0016788">
    <property type="term" value="F:hydrolase activity, acting on ester bonds"/>
    <property type="evidence" value="ECO:0007669"/>
    <property type="project" value="InterPro"/>
</dbReference>
<evidence type="ECO:0000313" key="6">
    <source>
        <dbReference type="Proteomes" id="UP000031938"/>
    </source>
</evidence>
<feature type="binding site" evidence="4">
    <location>
        <position position="11"/>
    </location>
    <ligand>
        <name>a divalent metal cation</name>
        <dbReference type="ChEBI" id="CHEBI:60240"/>
        <label>1</label>
    </ligand>
</feature>
<evidence type="ECO:0000256" key="1">
    <source>
        <dbReference type="ARBA" id="ARBA00009275"/>
    </source>
</evidence>
<sequence length="258" mass="29962">MNGSIIDAHLHLDLYSEVERKILLQDLKKYEIEALISVSNNLSSAKKNVELAQIDQRVYAAFGFHPEQALPSEIEIDQLLSFIKNNTNNMIAIGEVGLPYYLRREKPEIPIEPYLEMLEVFIQLTANLNKPVILHAVYEDAPVVCELLEKYSIKKAHFHWFKGSSVSVQHLMQNGYYISLTPDCLYKPSIQQMIKEYPLTNMMVETDGPWPFEGPFKGRMTHPKMIRHSIAKIAELKRIDLKDAYQELYRNTKEFYQL</sequence>
<keyword evidence="6" id="KW-1185">Reference proteome</keyword>
<dbReference type="InterPro" id="IPR001130">
    <property type="entry name" value="TatD-like"/>
</dbReference>
<dbReference type="InterPro" id="IPR032466">
    <property type="entry name" value="Metal_Hydrolase"/>
</dbReference>
<dbReference type="PANTHER" id="PTHR46317:SF1">
    <property type="entry name" value="HYDROLASE, TATD FAMILY"/>
    <property type="match status" value="1"/>
</dbReference>
<comment type="similarity">
    <text evidence="1">Belongs to the metallo-dependent hydrolases superfamily. TatD-type hydrolase family.</text>
</comment>
<evidence type="ECO:0000256" key="4">
    <source>
        <dbReference type="PIRSR" id="PIRSR005902-1"/>
    </source>
</evidence>
<name>A0A0C2W5J2_9BACL</name>
<feature type="binding site" evidence="4">
    <location>
        <position position="95"/>
    </location>
    <ligand>
        <name>a divalent metal cation</name>
        <dbReference type="ChEBI" id="CHEBI:60240"/>
        <label>1</label>
    </ligand>
</feature>
<evidence type="ECO:0000256" key="2">
    <source>
        <dbReference type="ARBA" id="ARBA00022723"/>
    </source>
</evidence>
<reference evidence="5 6" key="1">
    <citation type="submission" date="2015-01" db="EMBL/GenBank/DDBJ databases">
        <title>Genome sequencing of Jeotgalibacillus soli.</title>
        <authorList>
            <person name="Goh K.M."/>
            <person name="Chan K.-G."/>
            <person name="Yaakop A.S."/>
            <person name="Ee R."/>
            <person name="Gan H.M."/>
            <person name="Chan C.S."/>
        </authorList>
    </citation>
    <scope>NUCLEOTIDE SEQUENCE [LARGE SCALE GENOMIC DNA]</scope>
    <source>
        <strain evidence="5 6">P9</strain>
    </source>
</reference>
<gene>
    <name evidence="5" type="ORF">KP78_02210</name>
</gene>
<feature type="binding site" evidence="4">
    <location>
        <position position="135"/>
    </location>
    <ligand>
        <name>a divalent metal cation</name>
        <dbReference type="ChEBI" id="CHEBI:60240"/>
        <label>2</label>
    </ligand>
</feature>
<dbReference type="AlphaFoldDB" id="A0A0C2W5J2"/>
<organism evidence="5 6">
    <name type="scientific">Jeotgalibacillus soli</name>
    <dbReference type="NCBI Taxonomy" id="889306"/>
    <lineage>
        <taxon>Bacteria</taxon>
        <taxon>Bacillati</taxon>
        <taxon>Bacillota</taxon>
        <taxon>Bacilli</taxon>
        <taxon>Bacillales</taxon>
        <taxon>Caryophanaceae</taxon>
        <taxon>Jeotgalibacillus</taxon>
    </lineage>
</organism>
<evidence type="ECO:0008006" key="7">
    <source>
        <dbReference type="Google" id="ProtNLM"/>
    </source>
</evidence>
<evidence type="ECO:0000256" key="3">
    <source>
        <dbReference type="ARBA" id="ARBA00022801"/>
    </source>
</evidence>
<dbReference type="RefSeq" id="WP_041085597.1">
    <property type="nucleotide sequence ID" value="NZ_JXRP01000006.1"/>
</dbReference>
<dbReference type="OrthoDB" id="9775608at2"/>
<feature type="binding site" evidence="4">
    <location>
        <position position="159"/>
    </location>
    <ligand>
        <name>a divalent metal cation</name>
        <dbReference type="ChEBI" id="CHEBI:60240"/>
        <label>2</label>
    </ligand>
</feature>
<dbReference type="Pfam" id="PF01026">
    <property type="entry name" value="TatD_DNase"/>
    <property type="match status" value="1"/>
</dbReference>
<keyword evidence="3" id="KW-0378">Hydrolase</keyword>
<dbReference type="CDD" id="cd01310">
    <property type="entry name" value="TatD_DNAse"/>
    <property type="match status" value="1"/>
</dbReference>
<dbReference type="PROSITE" id="PS01137">
    <property type="entry name" value="TATD_1"/>
    <property type="match status" value="1"/>
</dbReference>
<dbReference type="PANTHER" id="PTHR46317">
    <property type="entry name" value="HYDROLASE OF PHP SUPERFAMILY-RELATED PROTEIN"/>
    <property type="match status" value="1"/>
</dbReference>
<protein>
    <recommendedName>
        <fullName evidence="7">DNAase</fullName>
    </recommendedName>
</protein>
<dbReference type="SUPFAM" id="SSF51556">
    <property type="entry name" value="Metallo-dependent hydrolases"/>
    <property type="match status" value="1"/>
</dbReference>
<accession>A0A0C2W5J2</accession>
<evidence type="ECO:0000313" key="5">
    <source>
        <dbReference type="EMBL" id="KIL51851.1"/>
    </source>
</evidence>
<dbReference type="STRING" id="889306.KP78_02210"/>
<dbReference type="Gene3D" id="3.20.20.140">
    <property type="entry name" value="Metal-dependent hydrolases"/>
    <property type="match status" value="1"/>
</dbReference>
<feature type="binding site" evidence="4">
    <location>
        <position position="9"/>
    </location>
    <ligand>
        <name>a divalent metal cation</name>
        <dbReference type="ChEBI" id="CHEBI:60240"/>
        <label>1</label>
    </ligand>
</feature>
<dbReference type="PIRSF" id="PIRSF005902">
    <property type="entry name" value="DNase_TatD"/>
    <property type="match status" value="1"/>
</dbReference>
<comment type="caution">
    <text evidence="5">The sequence shown here is derived from an EMBL/GenBank/DDBJ whole genome shotgun (WGS) entry which is preliminary data.</text>
</comment>
<feature type="binding site" evidence="4">
    <location>
        <position position="207"/>
    </location>
    <ligand>
        <name>a divalent metal cation</name>
        <dbReference type="ChEBI" id="CHEBI:60240"/>
        <label>1</label>
    </ligand>
</feature>
<dbReference type="InterPro" id="IPR018228">
    <property type="entry name" value="DNase_TatD-rel_CS"/>
</dbReference>